<reference evidence="3 4" key="1">
    <citation type="submission" date="2019-11" db="EMBL/GenBank/DDBJ databases">
        <authorList>
            <person name="Dong K."/>
        </authorList>
    </citation>
    <scope>NUCLEOTIDE SEQUENCE [LARGE SCALE GENOMIC DNA]</scope>
    <source>
        <strain evidence="3 4">DK608</strain>
    </source>
</reference>
<dbReference type="Pfam" id="PF09898">
    <property type="entry name" value="DUF2125"/>
    <property type="match status" value="1"/>
</dbReference>
<evidence type="ECO:0000256" key="1">
    <source>
        <dbReference type="SAM" id="MobiDB-lite"/>
    </source>
</evidence>
<dbReference type="RefSeq" id="WP_155045684.1">
    <property type="nucleotide sequence ID" value="NZ_WMIH01000019.1"/>
</dbReference>
<comment type="caution">
    <text evidence="3">The sequence shown here is derived from an EMBL/GenBank/DDBJ whole genome shotgun (WGS) entry which is preliminary data.</text>
</comment>
<feature type="chain" id="PRO_5027099078" evidence="2">
    <location>
        <begin position="22"/>
        <end position="557"/>
    </location>
</feature>
<proteinExistence type="predicted"/>
<protein>
    <submittedName>
        <fullName evidence="3">DUF2125 domain-containing protein</fullName>
    </submittedName>
</protein>
<evidence type="ECO:0000313" key="4">
    <source>
        <dbReference type="Proteomes" id="UP000478740"/>
    </source>
</evidence>
<sequence>MSLRLTSSALALAAFTSPAFADVTPEQVWQSWIDYYESVGYTVAEAGRDMAGSTLTLRDVTIEGGAEGNKVVSRIPQVTLTQENGGKVRTVFADQMDMDVSGTEEGSAFSLPVAISMPGNAIVTSGAPEDMTHEFDYPTIDVTLSTITSDGAERPLPITVKLADTTGTFHSVAGTPAKYDYTMATQKLTFQGDVTEEAGDQMKFAGSLDALRSEGTMTAGGKFTDLEGQMSQALKDGLAISGKLATGPGAGTFEFASTDAEGQPSSGSGKYDGKGMDLSFNLSSDGMGYQGATDAVSFEMTSPQFPAPISYGVESGSFDMQLPVTQSDQPQPFKFGYALSGVTLGDQIWAMFDPQAQLPRDPASLEIDLTGLMKVTQDIFAMPAADATPETATDDDASDDAAPADDTDAATADGMTPDTPADDAEAQADADLAQDETMAGDDTAEETPSPFEPVELTINQIALNAVGAKVNASGSLKAPEGGDLSAPVGQIKAEYEGVNGLLDKLGAMGLIPEDQMMGVRMMLAMFAKPVDGNPEKLATDLEFRDGGAIFANGQQIK</sequence>
<evidence type="ECO:0000313" key="3">
    <source>
        <dbReference type="EMBL" id="MTH65804.1"/>
    </source>
</evidence>
<feature type="region of interest" description="Disordered" evidence="1">
    <location>
        <begin position="386"/>
        <end position="427"/>
    </location>
</feature>
<feature type="signal peptide" evidence="2">
    <location>
        <begin position="1"/>
        <end position="21"/>
    </location>
</feature>
<accession>A0A6L6J520</accession>
<keyword evidence="2" id="KW-0732">Signal</keyword>
<keyword evidence="4" id="KW-1185">Reference proteome</keyword>
<gene>
    <name evidence="3" type="ORF">GL284_16150</name>
</gene>
<dbReference type="Proteomes" id="UP000478740">
    <property type="component" value="Unassembled WGS sequence"/>
</dbReference>
<feature type="compositionally biased region" description="Acidic residues" evidence="1">
    <location>
        <begin position="392"/>
        <end position="408"/>
    </location>
</feature>
<dbReference type="AlphaFoldDB" id="A0A6L6J520"/>
<organism evidence="3 4">
    <name type="scientific">Paracoccus shanxieyensis</name>
    <dbReference type="NCBI Taxonomy" id="2675752"/>
    <lineage>
        <taxon>Bacteria</taxon>
        <taxon>Pseudomonadati</taxon>
        <taxon>Pseudomonadota</taxon>
        <taxon>Alphaproteobacteria</taxon>
        <taxon>Rhodobacterales</taxon>
        <taxon>Paracoccaceae</taxon>
        <taxon>Paracoccus</taxon>
    </lineage>
</organism>
<name>A0A6L6J520_9RHOB</name>
<dbReference type="InterPro" id="IPR018666">
    <property type="entry name" value="DUF2125"/>
</dbReference>
<feature type="compositionally biased region" description="Low complexity" evidence="1">
    <location>
        <begin position="409"/>
        <end position="419"/>
    </location>
</feature>
<evidence type="ECO:0000256" key="2">
    <source>
        <dbReference type="SAM" id="SignalP"/>
    </source>
</evidence>
<dbReference type="EMBL" id="WMII01000017">
    <property type="protein sequence ID" value="MTH65804.1"/>
    <property type="molecule type" value="Genomic_DNA"/>
</dbReference>